<feature type="domain" description="C2H2-type" evidence="6">
    <location>
        <begin position="459"/>
        <end position="487"/>
    </location>
</feature>
<dbReference type="SUPFAM" id="SSF57667">
    <property type="entry name" value="beta-beta-alpha zinc fingers"/>
    <property type="match status" value="8"/>
</dbReference>
<dbReference type="PROSITE" id="PS00028">
    <property type="entry name" value="ZINC_FINGER_C2H2_1"/>
    <property type="match status" value="13"/>
</dbReference>
<dbReference type="GO" id="GO:0008270">
    <property type="term" value="F:zinc ion binding"/>
    <property type="evidence" value="ECO:0007669"/>
    <property type="project" value="UniProtKB-KW"/>
</dbReference>
<feature type="domain" description="C2H2-type" evidence="6">
    <location>
        <begin position="196"/>
        <end position="224"/>
    </location>
</feature>
<keyword evidence="3 5" id="KW-0863">Zinc-finger</keyword>
<feature type="domain" description="C2H2-type" evidence="6">
    <location>
        <begin position="316"/>
        <end position="344"/>
    </location>
</feature>
<dbReference type="AlphaFoldDB" id="A0A226DA88"/>
<dbReference type="PROSITE" id="PS50157">
    <property type="entry name" value="ZINC_FINGER_C2H2_2"/>
    <property type="match status" value="16"/>
</dbReference>
<dbReference type="SMART" id="SM00355">
    <property type="entry name" value="ZnF_C2H2"/>
    <property type="match status" value="16"/>
</dbReference>
<feature type="domain" description="C2H2-type" evidence="6">
    <location>
        <begin position="399"/>
        <end position="428"/>
    </location>
</feature>
<evidence type="ECO:0000256" key="1">
    <source>
        <dbReference type="ARBA" id="ARBA00022723"/>
    </source>
</evidence>
<name>A0A226DA88_FOLCA</name>
<dbReference type="PANTHER" id="PTHR24384:SF193">
    <property type="entry name" value="PR_SET DOMAIN 15"/>
    <property type="match status" value="1"/>
</dbReference>
<feature type="domain" description="C2H2-type" evidence="6">
    <location>
        <begin position="134"/>
        <end position="163"/>
    </location>
</feature>
<dbReference type="InterPro" id="IPR036236">
    <property type="entry name" value="Znf_C2H2_sf"/>
</dbReference>
<keyword evidence="8" id="KW-1185">Reference proteome</keyword>
<feature type="domain" description="C2H2-type" evidence="6">
    <location>
        <begin position="488"/>
        <end position="516"/>
    </location>
</feature>
<feature type="domain" description="C2H2-type" evidence="6">
    <location>
        <begin position="286"/>
        <end position="315"/>
    </location>
</feature>
<dbReference type="OMA" id="HAHRETH"/>
<feature type="domain" description="C2H2-type" evidence="6">
    <location>
        <begin position="371"/>
        <end position="398"/>
    </location>
</feature>
<proteinExistence type="predicted"/>
<feature type="domain" description="C2H2-type" evidence="6">
    <location>
        <begin position="106"/>
        <end position="133"/>
    </location>
</feature>
<feature type="domain" description="C2H2-type" evidence="6">
    <location>
        <begin position="225"/>
        <end position="252"/>
    </location>
</feature>
<keyword evidence="1" id="KW-0479">Metal-binding</keyword>
<dbReference type="InterPro" id="IPR050752">
    <property type="entry name" value="C2H2-ZF_domain"/>
</dbReference>
<dbReference type="Pfam" id="PF00096">
    <property type="entry name" value="zf-C2H2"/>
    <property type="match status" value="5"/>
</dbReference>
<sequence length="680" mass="78278">MEIGNDPLVGFSQKGIFTKGQNLPVKDLSNWDKQSQSISILQINVFCNCQETGGTDISSSSAYFVVKSPNWKMRPYHCEYRTCGKSFMRKDHLDPHSTTHSSLRPLPCTKCPKNFKNKSALATNIKTHDQERSYQCDFPHCGKSFRSMGNLRLHQTTHEDREKFKIFECPSCPRRFAKPAHLKSHEEAVHLKLKPFGCPLCSRTFYNKENMNNHLRFVHLREKPLKCDECGKEYRTKITLHAHRETHKSLSDRTSYPCRVSGCGKIFRQQLTLKGHHNKHHAGGGFTCGVANCLKKFTLKGNMRRHEALHGRQTDFSCVKCAKIFSNLKLLEKHGKIMHGKRHKCEHDKCVMDFYDLTSLFRHQKTHLARLKCYFCPKLSKTHQERDNHLRIHIMERPYSCQILNCGYTSGQSSNLRNHEKTHCKARARFQCDLCPKEFLTKGSLNKHNNRVHLKLKPFPCTFCGRGFYNRDGLKVHISGFHLQERPYKCGACGAEFTMKCTLQSHWDSHHAVNRKLYECVSCGKTFLRRISLQQHTESEHSGGEGFRCRGQNRATLKEHVLRDLADADGKYAKFYARFQDEARFLAGAAYDVVMNISQGKPVNTDSGLITMPQVFSCLTMQCRELFISNLNGTNFNLFTSKNKRTRIFALAVMRAFERLAGDSNNFSAKFSDFKIAVTF</sequence>
<accession>A0A226DA88</accession>
<evidence type="ECO:0000256" key="5">
    <source>
        <dbReference type="PROSITE-ProRule" id="PRU00042"/>
    </source>
</evidence>
<feature type="domain" description="C2H2-type" evidence="6">
    <location>
        <begin position="256"/>
        <end position="283"/>
    </location>
</feature>
<feature type="domain" description="C2H2-type" evidence="6">
    <location>
        <begin position="518"/>
        <end position="546"/>
    </location>
</feature>
<dbReference type="Gene3D" id="3.30.160.60">
    <property type="entry name" value="Classic Zinc Finger"/>
    <property type="match status" value="10"/>
</dbReference>
<feature type="domain" description="C2H2-type" evidence="6">
    <location>
        <begin position="430"/>
        <end position="458"/>
    </location>
</feature>
<dbReference type="OrthoDB" id="8895262at2759"/>
<feature type="domain" description="C2H2-type" evidence="6">
    <location>
        <begin position="76"/>
        <end position="105"/>
    </location>
</feature>
<evidence type="ECO:0000259" key="6">
    <source>
        <dbReference type="PROSITE" id="PS50157"/>
    </source>
</evidence>
<reference evidence="7 8" key="1">
    <citation type="submission" date="2015-12" db="EMBL/GenBank/DDBJ databases">
        <title>The genome of Folsomia candida.</title>
        <authorList>
            <person name="Faddeeva A."/>
            <person name="Derks M.F."/>
            <person name="Anvar Y."/>
            <person name="Smit S."/>
            <person name="Van Straalen N."/>
            <person name="Roelofs D."/>
        </authorList>
    </citation>
    <scope>NUCLEOTIDE SEQUENCE [LARGE SCALE GENOMIC DNA]</scope>
    <source>
        <strain evidence="7 8">VU population</strain>
        <tissue evidence="7">Whole body</tissue>
    </source>
</reference>
<evidence type="ECO:0000313" key="8">
    <source>
        <dbReference type="Proteomes" id="UP000198287"/>
    </source>
</evidence>
<organism evidence="7 8">
    <name type="scientific">Folsomia candida</name>
    <name type="common">Springtail</name>
    <dbReference type="NCBI Taxonomy" id="158441"/>
    <lineage>
        <taxon>Eukaryota</taxon>
        <taxon>Metazoa</taxon>
        <taxon>Ecdysozoa</taxon>
        <taxon>Arthropoda</taxon>
        <taxon>Hexapoda</taxon>
        <taxon>Collembola</taxon>
        <taxon>Entomobryomorpha</taxon>
        <taxon>Isotomoidea</taxon>
        <taxon>Isotomidae</taxon>
        <taxon>Proisotominae</taxon>
        <taxon>Folsomia</taxon>
    </lineage>
</organism>
<dbReference type="GO" id="GO:0005634">
    <property type="term" value="C:nucleus"/>
    <property type="evidence" value="ECO:0007669"/>
    <property type="project" value="UniProtKB-SubCell"/>
</dbReference>
<protein>
    <submittedName>
        <fullName evidence="7">Zinc finger protein 41</fullName>
    </submittedName>
</protein>
<evidence type="ECO:0000256" key="2">
    <source>
        <dbReference type="ARBA" id="ARBA00022737"/>
    </source>
</evidence>
<keyword evidence="4" id="KW-0862">Zinc</keyword>
<feature type="domain" description="C2H2-type" evidence="6">
    <location>
        <begin position="167"/>
        <end position="195"/>
    </location>
</feature>
<dbReference type="EMBL" id="LNIX01000026">
    <property type="protein sequence ID" value="OXA42465.1"/>
    <property type="molecule type" value="Genomic_DNA"/>
</dbReference>
<dbReference type="GO" id="GO:0000978">
    <property type="term" value="F:RNA polymerase II cis-regulatory region sequence-specific DNA binding"/>
    <property type="evidence" value="ECO:0007669"/>
    <property type="project" value="TreeGrafter"/>
</dbReference>
<evidence type="ECO:0000256" key="3">
    <source>
        <dbReference type="ARBA" id="ARBA00022771"/>
    </source>
</evidence>
<dbReference type="InterPro" id="IPR013087">
    <property type="entry name" value="Znf_C2H2_type"/>
</dbReference>
<feature type="domain" description="C2H2-type" evidence="6">
    <location>
        <begin position="343"/>
        <end position="372"/>
    </location>
</feature>
<evidence type="ECO:0000256" key="4">
    <source>
        <dbReference type="ARBA" id="ARBA00022833"/>
    </source>
</evidence>
<comment type="caution">
    <text evidence="7">The sequence shown here is derived from an EMBL/GenBank/DDBJ whole genome shotgun (WGS) entry which is preliminary data.</text>
</comment>
<keyword evidence="2" id="KW-0677">Repeat</keyword>
<dbReference type="GO" id="GO:0000981">
    <property type="term" value="F:DNA-binding transcription factor activity, RNA polymerase II-specific"/>
    <property type="evidence" value="ECO:0007669"/>
    <property type="project" value="TreeGrafter"/>
</dbReference>
<evidence type="ECO:0000313" key="7">
    <source>
        <dbReference type="EMBL" id="OXA42465.1"/>
    </source>
</evidence>
<dbReference type="Proteomes" id="UP000198287">
    <property type="component" value="Unassembled WGS sequence"/>
</dbReference>
<gene>
    <name evidence="7" type="ORF">Fcan01_23006</name>
</gene>
<dbReference type="PANTHER" id="PTHR24384">
    <property type="entry name" value="FINGER PUTATIVE TRANSCRIPTION FACTOR FAMILY-RELATED"/>
    <property type="match status" value="1"/>
</dbReference>
<dbReference type="FunFam" id="3.30.160.60:FF:000446">
    <property type="entry name" value="Zinc finger protein"/>
    <property type="match status" value="1"/>
</dbReference>